<dbReference type="Proteomes" id="UP001595075">
    <property type="component" value="Unassembled WGS sequence"/>
</dbReference>
<sequence length="122" mass="13415">MKSSFQLPRGNSVFDNFQVTSLQMPRSFTHCALCRKTCLPIVGEIWQPSSSLIDRSNFSNHLNLPDEIQVVFKHALGKAQEALLKPSTVRGVPRTINTILAPKNVTPSNLHSEAGTAGTDRT</sequence>
<evidence type="ECO:0000313" key="2">
    <source>
        <dbReference type="EMBL" id="KAL2074452.1"/>
    </source>
</evidence>
<protein>
    <submittedName>
        <fullName evidence="2">Uncharacterized protein</fullName>
    </submittedName>
</protein>
<feature type="region of interest" description="Disordered" evidence="1">
    <location>
        <begin position="103"/>
        <end position="122"/>
    </location>
</feature>
<proteinExistence type="predicted"/>
<evidence type="ECO:0000313" key="3">
    <source>
        <dbReference type="Proteomes" id="UP001595075"/>
    </source>
</evidence>
<gene>
    <name evidence="2" type="ORF">VTL71DRAFT_8230</name>
</gene>
<reference evidence="2 3" key="1">
    <citation type="journal article" date="2024" name="Commun. Biol.">
        <title>Comparative genomic analysis of thermophilic fungi reveals convergent evolutionary adaptations and gene losses.</title>
        <authorList>
            <person name="Steindorff A.S."/>
            <person name="Aguilar-Pontes M.V."/>
            <person name="Robinson A.J."/>
            <person name="Andreopoulos B."/>
            <person name="LaButti K."/>
            <person name="Kuo A."/>
            <person name="Mondo S."/>
            <person name="Riley R."/>
            <person name="Otillar R."/>
            <person name="Haridas S."/>
            <person name="Lipzen A."/>
            <person name="Grimwood J."/>
            <person name="Schmutz J."/>
            <person name="Clum A."/>
            <person name="Reid I.D."/>
            <person name="Moisan M.C."/>
            <person name="Butler G."/>
            <person name="Nguyen T.T.M."/>
            <person name="Dewar K."/>
            <person name="Conant G."/>
            <person name="Drula E."/>
            <person name="Henrissat B."/>
            <person name="Hansel C."/>
            <person name="Singer S."/>
            <person name="Hutchinson M.I."/>
            <person name="de Vries R.P."/>
            <person name="Natvig D.O."/>
            <person name="Powell A.J."/>
            <person name="Tsang A."/>
            <person name="Grigoriev I.V."/>
        </authorList>
    </citation>
    <scope>NUCLEOTIDE SEQUENCE [LARGE SCALE GENOMIC DNA]</scope>
    <source>
        <strain evidence="2 3">CBS 494.80</strain>
    </source>
</reference>
<keyword evidence="3" id="KW-1185">Reference proteome</keyword>
<accession>A0ABR4CX86</accession>
<comment type="caution">
    <text evidence="2">The sequence shown here is derived from an EMBL/GenBank/DDBJ whole genome shotgun (WGS) entry which is preliminary data.</text>
</comment>
<name>A0ABR4CX86_9HELO</name>
<organism evidence="2 3">
    <name type="scientific">Oculimacula yallundae</name>
    <dbReference type="NCBI Taxonomy" id="86028"/>
    <lineage>
        <taxon>Eukaryota</taxon>
        <taxon>Fungi</taxon>
        <taxon>Dikarya</taxon>
        <taxon>Ascomycota</taxon>
        <taxon>Pezizomycotina</taxon>
        <taxon>Leotiomycetes</taxon>
        <taxon>Helotiales</taxon>
        <taxon>Ploettnerulaceae</taxon>
        <taxon>Oculimacula</taxon>
    </lineage>
</organism>
<evidence type="ECO:0000256" key="1">
    <source>
        <dbReference type="SAM" id="MobiDB-lite"/>
    </source>
</evidence>
<dbReference type="EMBL" id="JAZHXI010000002">
    <property type="protein sequence ID" value="KAL2074452.1"/>
    <property type="molecule type" value="Genomic_DNA"/>
</dbReference>